<evidence type="ECO:0000256" key="2">
    <source>
        <dbReference type="ARBA" id="ARBA00023015"/>
    </source>
</evidence>
<dbReference type="Proteomes" id="UP000769156">
    <property type="component" value="Unassembled WGS sequence"/>
</dbReference>
<evidence type="ECO:0000256" key="1">
    <source>
        <dbReference type="ARBA" id="ARBA00022491"/>
    </source>
</evidence>
<dbReference type="AlphaFoldDB" id="A0A921I1G6"/>
<dbReference type="InterPro" id="IPR000843">
    <property type="entry name" value="HTH_LacI"/>
</dbReference>
<keyword evidence="1" id="KW-0678">Repressor</keyword>
<comment type="caution">
    <text evidence="7">The sequence shown here is derived from an EMBL/GenBank/DDBJ whole genome shotgun (WGS) entry which is preliminary data.</text>
</comment>
<dbReference type="Gene3D" id="3.40.50.2300">
    <property type="match status" value="2"/>
</dbReference>
<name>A0A921I1G6_9FIRM</name>
<keyword evidence="4" id="KW-0804">Transcription</keyword>
<dbReference type="SMART" id="SM00354">
    <property type="entry name" value="HTH_LACI"/>
    <property type="match status" value="1"/>
</dbReference>
<dbReference type="InterPro" id="IPR028082">
    <property type="entry name" value="Peripla_BP_I"/>
</dbReference>
<sequence>MKAKKVTFADIAAYTGFSKTTISRYFNNPDSLTLENQQKIADALVELDYKENKVGRILASGQTEFVGIIIPNLYMHYYSEMLSQILATYETYGYKFLVFSGNARADVERKYIEELLAYNIEGMIILSPTISSQELASYHVPVVGIEREDAFISSVNTDNYMGGVQAAGLLRKSGCDILIHVNAQMPDTVPASGRVYGFEDTCRENQVPYELILTHMGDTFDENKAKVLELIDYMEEKYPTQKKGVFMPNDTHANVLLNTLMQKYGRLPDTYQIIGFDNSPISREAVIPISTVGQQVSVIADQAMELLSEQMAERKKRRPAPQREPVHRVIPPVLIRRDTTI</sequence>
<keyword evidence="3" id="KW-0238">DNA-binding</keyword>
<evidence type="ECO:0000259" key="6">
    <source>
        <dbReference type="PROSITE" id="PS50943"/>
    </source>
</evidence>
<feature type="domain" description="HTH cro/C1-type" evidence="6">
    <location>
        <begin position="2"/>
        <end position="50"/>
    </location>
</feature>
<feature type="domain" description="HTH lacI-type" evidence="5">
    <location>
        <begin position="6"/>
        <end position="60"/>
    </location>
</feature>
<accession>A0A921I1G6</accession>
<dbReference type="PROSITE" id="PS50932">
    <property type="entry name" value="HTH_LACI_2"/>
    <property type="match status" value="1"/>
</dbReference>
<dbReference type="Pfam" id="PF00356">
    <property type="entry name" value="LacI"/>
    <property type="match status" value="1"/>
</dbReference>
<dbReference type="InterPro" id="IPR046335">
    <property type="entry name" value="LacI/GalR-like_sensor"/>
</dbReference>
<evidence type="ECO:0000313" key="7">
    <source>
        <dbReference type="EMBL" id="HJF93607.1"/>
    </source>
</evidence>
<evidence type="ECO:0000259" key="5">
    <source>
        <dbReference type="PROSITE" id="PS50932"/>
    </source>
</evidence>
<dbReference type="InterPro" id="IPR001387">
    <property type="entry name" value="Cro/C1-type_HTH"/>
</dbReference>
<dbReference type="EMBL" id="DYVY01000042">
    <property type="protein sequence ID" value="HJF93607.1"/>
    <property type="molecule type" value="Genomic_DNA"/>
</dbReference>
<dbReference type="InterPro" id="IPR010982">
    <property type="entry name" value="Lambda_DNA-bd_dom_sf"/>
</dbReference>
<evidence type="ECO:0000256" key="4">
    <source>
        <dbReference type="ARBA" id="ARBA00023163"/>
    </source>
</evidence>
<protein>
    <submittedName>
        <fullName evidence="7">LacI family transcriptional regulator</fullName>
    </submittedName>
</protein>
<dbReference type="CDD" id="cd01392">
    <property type="entry name" value="HTH_LacI"/>
    <property type="match status" value="1"/>
</dbReference>
<evidence type="ECO:0000256" key="3">
    <source>
        <dbReference type="ARBA" id="ARBA00023125"/>
    </source>
</evidence>
<dbReference type="GO" id="GO:0000976">
    <property type="term" value="F:transcription cis-regulatory region binding"/>
    <property type="evidence" value="ECO:0007669"/>
    <property type="project" value="TreeGrafter"/>
</dbReference>
<evidence type="ECO:0000313" key="8">
    <source>
        <dbReference type="Proteomes" id="UP000769156"/>
    </source>
</evidence>
<dbReference type="Pfam" id="PF13377">
    <property type="entry name" value="Peripla_BP_3"/>
    <property type="match status" value="1"/>
</dbReference>
<dbReference type="GO" id="GO:0003700">
    <property type="term" value="F:DNA-binding transcription factor activity"/>
    <property type="evidence" value="ECO:0007669"/>
    <property type="project" value="TreeGrafter"/>
</dbReference>
<dbReference type="PANTHER" id="PTHR30146">
    <property type="entry name" value="LACI-RELATED TRANSCRIPTIONAL REPRESSOR"/>
    <property type="match status" value="1"/>
</dbReference>
<proteinExistence type="predicted"/>
<dbReference type="PANTHER" id="PTHR30146:SF95">
    <property type="entry name" value="RIBOSE OPERON REPRESSOR"/>
    <property type="match status" value="1"/>
</dbReference>
<reference evidence="7" key="1">
    <citation type="journal article" date="2021" name="PeerJ">
        <title>Extensive microbial diversity within the chicken gut microbiome revealed by metagenomics and culture.</title>
        <authorList>
            <person name="Gilroy R."/>
            <person name="Ravi A."/>
            <person name="Getino M."/>
            <person name="Pursley I."/>
            <person name="Horton D.L."/>
            <person name="Alikhan N.F."/>
            <person name="Baker D."/>
            <person name="Gharbi K."/>
            <person name="Hall N."/>
            <person name="Watson M."/>
            <person name="Adriaenssens E.M."/>
            <person name="Foster-Nyarko E."/>
            <person name="Jarju S."/>
            <person name="Secka A."/>
            <person name="Antonio M."/>
            <person name="Oren A."/>
            <person name="Chaudhuri R.R."/>
            <person name="La Ragione R."/>
            <person name="Hildebrand F."/>
            <person name="Pallen M.J."/>
        </authorList>
    </citation>
    <scope>NUCLEOTIDE SEQUENCE</scope>
    <source>
        <strain evidence="7">ChiSjej5B23-16112</strain>
    </source>
</reference>
<dbReference type="SUPFAM" id="SSF53822">
    <property type="entry name" value="Periplasmic binding protein-like I"/>
    <property type="match status" value="1"/>
</dbReference>
<reference evidence="7" key="2">
    <citation type="submission" date="2021-09" db="EMBL/GenBank/DDBJ databases">
        <authorList>
            <person name="Gilroy R."/>
        </authorList>
    </citation>
    <scope>NUCLEOTIDE SEQUENCE</scope>
    <source>
        <strain evidence="7">ChiSjej5B23-16112</strain>
    </source>
</reference>
<organism evidence="7 8">
    <name type="scientific">Lachnoclostridium phocaeense</name>
    <dbReference type="NCBI Taxonomy" id="1871021"/>
    <lineage>
        <taxon>Bacteria</taxon>
        <taxon>Bacillati</taxon>
        <taxon>Bacillota</taxon>
        <taxon>Clostridia</taxon>
        <taxon>Lachnospirales</taxon>
        <taxon>Lachnospiraceae</taxon>
    </lineage>
</organism>
<gene>
    <name evidence="7" type="ORF">K8V82_02310</name>
</gene>
<keyword evidence="2" id="KW-0805">Transcription regulation</keyword>
<dbReference type="PROSITE" id="PS50943">
    <property type="entry name" value="HTH_CROC1"/>
    <property type="match status" value="1"/>
</dbReference>
<dbReference type="Gene3D" id="1.10.260.40">
    <property type="entry name" value="lambda repressor-like DNA-binding domains"/>
    <property type="match status" value="1"/>
</dbReference>
<dbReference type="SUPFAM" id="SSF47413">
    <property type="entry name" value="lambda repressor-like DNA-binding domains"/>
    <property type="match status" value="1"/>
</dbReference>